<comment type="caution">
    <text evidence="2">The sequence shown here is derived from an EMBL/GenBank/DDBJ whole genome shotgun (WGS) entry which is preliminary data.</text>
</comment>
<keyword evidence="1" id="KW-0472">Membrane</keyword>
<reference evidence="2 3" key="1">
    <citation type="submission" date="2021-06" db="EMBL/GenBank/DDBJ databases">
        <authorList>
            <person name="Palmer J.M."/>
        </authorList>
    </citation>
    <scope>NUCLEOTIDE SEQUENCE [LARGE SCALE GENOMIC DNA]</scope>
    <source>
        <strain evidence="3">if_2019</strain>
        <tissue evidence="2">Muscle</tissue>
    </source>
</reference>
<accession>A0ABV0TZS7</accession>
<evidence type="ECO:0000313" key="2">
    <source>
        <dbReference type="EMBL" id="MEQ2237403.1"/>
    </source>
</evidence>
<sequence>MRERRGLGAAFTSTFLSVKTKKSDVTASSSEAGDVFVERCNNQSKTFKPTCGLSVLFLLLFALLLLLLHSQSCHLSIILLPPPLLLLRLLPFTSFPFSGLPLLLLRFSLPLQLYVQKQNKSISLLIDHQCQ</sequence>
<proteinExistence type="predicted"/>
<name>A0ABV0TZS7_9TELE</name>
<evidence type="ECO:0000256" key="1">
    <source>
        <dbReference type="SAM" id="Phobius"/>
    </source>
</evidence>
<gene>
    <name evidence="2" type="ORF">ILYODFUR_022767</name>
</gene>
<keyword evidence="3" id="KW-1185">Reference proteome</keyword>
<keyword evidence="1" id="KW-1133">Transmembrane helix</keyword>
<evidence type="ECO:0000313" key="3">
    <source>
        <dbReference type="Proteomes" id="UP001482620"/>
    </source>
</evidence>
<evidence type="ECO:0008006" key="4">
    <source>
        <dbReference type="Google" id="ProtNLM"/>
    </source>
</evidence>
<feature type="transmembrane region" description="Helical" evidence="1">
    <location>
        <begin position="89"/>
        <end position="109"/>
    </location>
</feature>
<keyword evidence="1" id="KW-0812">Transmembrane</keyword>
<dbReference type="EMBL" id="JAHRIQ010048876">
    <property type="protein sequence ID" value="MEQ2237403.1"/>
    <property type="molecule type" value="Genomic_DNA"/>
</dbReference>
<organism evidence="2 3">
    <name type="scientific">Ilyodon furcidens</name>
    <name type="common">goldbreast splitfin</name>
    <dbReference type="NCBI Taxonomy" id="33524"/>
    <lineage>
        <taxon>Eukaryota</taxon>
        <taxon>Metazoa</taxon>
        <taxon>Chordata</taxon>
        <taxon>Craniata</taxon>
        <taxon>Vertebrata</taxon>
        <taxon>Euteleostomi</taxon>
        <taxon>Actinopterygii</taxon>
        <taxon>Neopterygii</taxon>
        <taxon>Teleostei</taxon>
        <taxon>Neoteleostei</taxon>
        <taxon>Acanthomorphata</taxon>
        <taxon>Ovalentaria</taxon>
        <taxon>Atherinomorphae</taxon>
        <taxon>Cyprinodontiformes</taxon>
        <taxon>Goodeidae</taxon>
        <taxon>Ilyodon</taxon>
    </lineage>
</organism>
<protein>
    <recommendedName>
        <fullName evidence="4">Transmembrane protein</fullName>
    </recommendedName>
</protein>
<feature type="transmembrane region" description="Helical" evidence="1">
    <location>
        <begin position="51"/>
        <end position="69"/>
    </location>
</feature>
<dbReference type="Proteomes" id="UP001482620">
    <property type="component" value="Unassembled WGS sequence"/>
</dbReference>